<dbReference type="Proteomes" id="UP001597120">
    <property type="component" value="Unassembled WGS sequence"/>
</dbReference>
<keyword evidence="1" id="KW-0732">Signal</keyword>
<protein>
    <submittedName>
        <fullName evidence="2">Extracellular solute-binding protein</fullName>
    </submittedName>
</protein>
<proteinExistence type="predicted"/>
<dbReference type="PANTHER" id="PTHR43649">
    <property type="entry name" value="ARABINOSE-BINDING PROTEIN-RELATED"/>
    <property type="match status" value="1"/>
</dbReference>
<comment type="caution">
    <text evidence="2">The sequence shown here is derived from an EMBL/GenBank/DDBJ whole genome shotgun (WGS) entry which is preliminary data.</text>
</comment>
<sequence>MKKYLAIAVVLVLMGTLFAGCAGGANNSAGDGTKQEEGQKGSGKKKELTVFHFKVNIDKEFQELLNVYNEQHPDVNVRQEVIGGSTDWRALLKTRFAGGEGPDIFVVEGLSQLETWKNQVVDLSGEPWAEKAFETAKAGAMLDGKLLAMPYNIEGYGLVYNKDIFKQLNIEPPKTLSELREAARTLKEAGYIPFATGFGEWWVIGIHLMNVAFAHQPDQDAFLQGLNDGSAHFADNPVFQQFKDLFDTIIEYGDPNPLTNDYNTQVSLFATGKAAMMQQGNWMEPQVFEINPDMNMGLLPIPINDDAEAMDKLHVGVPFNWVINKDSKNIDEAKQFLNWLVTDETAQSYMTEKFLFIPAYNHIEADNLKGLSQDVMNYSKAGKTLPWVFPKWPEGVDNQFSSAMQGYVGKQNSYEEMLKQIQSSWDELKK</sequence>
<dbReference type="SUPFAM" id="SSF53850">
    <property type="entry name" value="Periplasmic binding protein-like II"/>
    <property type="match status" value="1"/>
</dbReference>
<keyword evidence="3" id="KW-1185">Reference proteome</keyword>
<evidence type="ECO:0000313" key="3">
    <source>
        <dbReference type="Proteomes" id="UP001597120"/>
    </source>
</evidence>
<accession>A0ABW3D975</accession>
<gene>
    <name evidence="2" type="ORF">ACFQ03_04895</name>
</gene>
<feature type="signal peptide" evidence="1">
    <location>
        <begin position="1"/>
        <end position="19"/>
    </location>
</feature>
<evidence type="ECO:0000256" key="1">
    <source>
        <dbReference type="SAM" id="SignalP"/>
    </source>
</evidence>
<feature type="chain" id="PRO_5045457821" evidence="1">
    <location>
        <begin position="20"/>
        <end position="430"/>
    </location>
</feature>
<evidence type="ECO:0000313" key="2">
    <source>
        <dbReference type="EMBL" id="MFD0868475.1"/>
    </source>
</evidence>
<dbReference type="PROSITE" id="PS51257">
    <property type="entry name" value="PROKAR_LIPOPROTEIN"/>
    <property type="match status" value="1"/>
</dbReference>
<reference evidence="3" key="1">
    <citation type="journal article" date="2019" name="Int. J. Syst. Evol. Microbiol.">
        <title>The Global Catalogue of Microorganisms (GCM) 10K type strain sequencing project: providing services to taxonomists for standard genome sequencing and annotation.</title>
        <authorList>
            <consortium name="The Broad Institute Genomics Platform"/>
            <consortium name="The Broad Institute Genome Sequencing Center for Infectious Disease"/>
            <person name="Wu L."/>
            <person name="Ma J."/>
        </authorList>
    </citation>
    <scope>NUCLEOTIDE SEQUENCE [LARGE SCALE GENOMIC DNA]</scope>
    <source>
        <strain evidence="3">CCUG 57263</strain>
    </source>
</reference>
<dbReference type="Gene3D" id="3.40.190.10">
    <property type="entry name" value="Periplasmic binding protein-like II"/>
    <property type="match status" value="2"/>
</dbReference>
<dbReference type="RefSeq" id="WP_379286474.1">
    <property type="nucleotide sequence ID" value="NZ_JBHTIU010000013.1"/>
</dbReference>
<dbReference type="Pfam" id="PF01547">
    <property type="entry name" value="SBP_bac_1"/>
    <property type="match status" value="1"/>
</dbReference>
<dbReference type="InterPro" id="IPR006059">
    <property type="entry name" value="SBP"/>
</dbReference>
<organism evidence="2 3">
    <name type="scientific">Paenibacillus residui</name>
    <dbReference type="NCBI Taxonomy" id="629724"/>
    <lineage>
        <taxon>Bacteria</taxon>
        <taxon>Bacillati</taxon>
        <taxon>Bacillota</taxon>
        <taxon>Bacilli</taxon>
        <taxon>Bacillales</taxon>
        <taxon>Paenibacillaceae</taxon>
        <taxon>Paenibacillus</taxon>
    </lineage>
</organism>
<dbReference type="InterPro" id="IPR050490">
    <property type="entry name" value="Bact_solute-bd_prot1"/>
</dbReference>
<dbReference type="EMBL" id="JBHTIU010000013">
    <property type="protein sequence ID" value="MFD0868475.1"/>
    <property type="molecule type" value="Genomic_DNA"/>
</dbReference>
<name>A0ABW3D975_9BACL</name>
<dbReference type="PANTHER" id="PTHR43649:SF12">
    <property type="entry name" value="DIACETYLCHITOBIOSE BINDING PROTEIN DASA"/>
    <property type="match status" value="1"/>
</dbReference>